<dbReference type="EMBL" id="LR797345">
    <property type="protein sequence ID" value="CAB4204426.1"/>
    <property type="molecule type" value="Genomic_DNA"/>
</dbReference>
<keyword evidence="2" id="KW-0547">Nucleotide-binding</keyword>
<accession>A0A6J5PZN4</accession>
<dbReference type="Pfam" id="PF03237">
    <property type="entry name" value="Terminase_6N"/>
    <property type="match status" value="1"/>
</dbReference>
<dbReference type="Gene3D" id="3.30.420.280">
    <property type="match status" value="1"/>
</dbReference>
<evidence type="ECO:0000313" key="8">
    <source>
        <dbReference type="EMBL" id="CAB4204426.1"/>
    </source>
</evidence>
<keyword evidence="4" id="KW-0231">Viral genome packaging</keyword>
<evidence type="ECO:0000256" key="4">
    <source>
        <dbReference type="ARBA" id="ARBA00023219"/>
    </source>
</evidence>
<evidence type="ECO:0000313" key="7">
    <source>
        <dbReference type="EMBL" id="CAB4186267.1"/>
    </source>
</evidence>
<dbReference type="EMBL" id="LR797086">
    <property type="protein sequence ID" value="CAB4186267.1"/>
    <property type="molecule type" value="Genomic_DNA"/>
</dbReference>
<dbReference type="SUPFAM" id="SSF51294">
    <property type="entry name" value="Hedgehog/intein (Hint) domain"/>
    <property type="match status" value="1"/>
</dbReference>
<evidence type="ECO:0000313" key="6">
    <source>
        <dbReference type="EMBL" id="CAB4174655.1"/>
    </source>
</evidence>
<gene>
    <name evidence="7" type="ORF">UFOVP1138_49</name>
    <name evidence="8" type="ORF">UFOVP1394_46</name>
    <name evidence="6" type="ORF">UFOVP975_72</name>
</gene>
<organism evidence="6">
    <name type="scientific">uncultured Caudovirales phage</name>
    <dbReference type="NCBI Taxonomy" id="2100421"/>
    <lineage>
        <taxon>Viruses</taxon>
        <taxon>Duplodnaviria</taxon>
        <taxon>Heunggongvirae</taxon>
        <taxon>Uroviricota</taxon>
        <taxon>Caudoviricetes</taxon>
        <taxon>Peduoviridae</taxon>
        <taxon>Maltschvirus</taxon>
        <taxon>Maltschvirus maltsch</taxon>
    </lineage>
</organism>
<dbReference type="InterPro" id="IPR035421">
    <property type="entry name" value="Terminase_6C"/>
</dbReference>
<dbReference type="Gene3D" id="2.170.16.10">
    <property type="entry name" value="Hedgehog/Intein (Hint) domain"/>
    <property type="match status" value="1"/>
</dbReference>
<reference evidence="6" key="1">
    <citation type="submission" date="2020-05" db="EMBL/GenBank/DDBJ databases">
        <authorList>
            <person name="Chiriac C."/>
            <person name="Salcher M."/>
            <person name="Ghai R."/>
            <person name="Kavagutti S V."/>
        </authorList>
    </citation>
    <scope>NUCLEOTIDE SEQUENCE</scope>
</reference>
<evidence type="ECO:0000259" key="5">
    <source>
        <dbReference type="Pfam" id="PF17289"/>
    </source>
</evidence>
<dbReference type="Gene3D" id="3.40.50.300">
    <property type="entry name" value="P-loop containing nucleotide triphosphate hydrolases"/>
    <property type="match status" value="1"/>
</dbReference>
<dbReference type="InterPro" id="IPR006141">
    <property type="entry name" value="Intein_N"/>
</dbReference>
<name>A0A6J5PZN4_9CAUD</name>
<evidence type="ECO:0000256" key="3">
    <source>
        <dbReference type="ARBA" id="ARBA00022840"/>
    </source>
</evidence>
<evidence type="ECO:0000256" key="1">
    <source>
        <dbReference type="ARBA" id="ARBA00022612"/>
    </source>
</evidence>
<feature type="domain" description="Terminase large subunit gp17-like C-terminal" evidence="5">
    <location>
        <begin position="638"/>
        <end position="786"/>
    </location>
</feature>
<dbReference type="GO" id="GO:0005524">
    <property type="term" value="F:ATP binding"/>
    <property type="evidence" value="ECO:0007669"/>
    <property type="project" value="UniProtKB-KW"/>
</dbReference>
<dbReference type="Pfam" id="PF17289">
    <property type="entry name" value="Terminase_6C"/>
    <property type="match status" value="1"/>
</dbReference>
<dbReference type="PROSITE" id="PS50817">
    <property type="entry name" value="INTEIN_N_TER"/>
    <property type="match status" value="1"/>
</dbReference>
<dbReference type="InterPro" id="IPR027417">
    <property type="entry name" value="P-loop_NTPase"/>
</dbReference>
<sequence length="817" mass="92005">MSRLEDLTKNLVDVYAKRLNDQQRMDLIESLDILAKDAKYNVFKNTFPTDGPHSMSCYSKHKAFFDAGATYNERAMIAGNRCISPWTFISTPTGERPAHEVFASEDADALSWDGEKECIGQVSGGFLKCIEPAYRLVMEDGSFFDCTKEHRVLAEDGWQSLSLLMSRSSGLRYWQRLEDYQANCVEDGYLCDQPLLRAEESVQALLPKGAYARKQLLTFSREDVKGRILRCNHVYRSGDLLSSHGEENRFSALFGQFQGAFVPQNVLPLKENTLSLVLSRLESFQKQELQKALQEETNRLDLCAVLVEFFDDIGMPQVLSSLIAYDWKFPSATPLVESGQELLRDNDYMAIFSPFEHPPLVGGKKIIAVVPIGFQPIIDATVKDVKSYKAGGVYHHNTGKSVAGAYETTCHATGLYPEGWEGKRYHKPLMIWVGADTSQTARDIIQYKLLGDIGDPGSGMIPKELIVETKTRRNIPDAIETIRVRHVSGGVSTIVIKTYEQGQSAWMGTEVDFIWIDEECPEKVYGEALIRLMTTRGSIILTFTPLQGLTPLVISFLGKDQFSDDPYPKYVAKVSWYDVPHLTPADIEKELARTPENMRAARSQGDPTVGAGRIYPLPLEQITVDDFRLQKYFPKAYGMDVGWNATASVFGAWDRDNDIIYIYSEYKQGKSDPVIHAAGIRSRGTWMRGTVDPASRASGQTDGNKLFEMYTRSIERGGGGLKLQIAANAIDAGIFQVWDRLQTGRLKIFKSCQQLLREYGMYHRTEEGKINKTNDHLLDSLRYLCMADQSIWKTPESDVASRRSNVIEIESRMRACM</sequence>
<dbReference type="GO" id="GO:0016539">
    <property type="term" value="P:intein-mediated protein splicing"/>
    <property type="evidence" value="ECO:0007669"/>
    <property type="project" value="InterPro"/>
</dbReference>
<protein>
    <submittedName>
        <fullName evidence="6">Terminase RNaseH-like domain containing protein</fullName>
    </submittedName>
</protein>
<dbReference type="InterPro" id="IPR036844">
    <property type="entry name" value="Hint_dom_sf"/>
</dbReference>
<keyword evidence="3" id="KW-0067">ATP-binding</keyword>
<proteinExistence type="predicted"/>
<keyword evidence="1" id="KW-1188">Viral release from host cell</keyword>
<evidence type="ECO:0000256" key="2">
    <source>
        <dbReference type="ARBA" id="ARBA00022741"/>
    </source>
</evidence>
<dbReference type="EMBL" id="LR796921">
    <property type="protein sequence ID" value="CAB4174655.1"/>
    <property type="molecule type" value="Genomic_DNA"/>
</dbReference>